<dbReference type="GO" id="GO:0003677">
    <property type="term" value="F:DNA binding"/>
    <property type="evidence" value="ECO:0007669"/>
    <property type="project" value="UniProtKB-KW"/>
</dbReference>
<keyword evidence="9" id="KW-1185">Reference proteome</keyword>
<dbReference type="GO" id="GO:0003700">
    <property type="term" value="F:DNA-binding transcription factor activity"/>
    <property type="evidence" value="ECO:0007669"/>
    <property type="project" value="InterPro"/>
</dbReference>
<dbReference type="CDD" id="cd00018">
    <property type="entry name" value="AP2"/>
    <property type="match status" value="1"/>
</dbReference>
<evidence type="ECO:0000313" key="9">
    <source>
        <dbReference type="Proteomes" id="UP000708148"/>
    </source>
</evidence>
<dbReference type="OrthoDB" id="550883at2759"/>
<keyword evidence="5" id="KW-0539">Nucleus</keyword>
<accession>A0A8S1J4N4</accession>
<dbReference type="InterPro" id="IPR001471">
    <property type="entry name" value="AP2/ERF_dom"/>
</dbReference>
<feature type="region of interest" description="Disordered" evidence="6">
    <location>
        <begin position="168"/>
        <end position="213"/>
    </location>
</feature>
<gene>
    <name evidence="8" type="ORF">OSTQU699_LOCUS6128</name>
</gene>
<dbReference type="GO" id="GO:0009873">
    <property type="term" value="P:ethylene-activated signaling pathway"/>
    <property type="evidence" value="ECO:0007669"/>
    <property type="project" value="InterPro"/>
</dbReference>
<organism evidence="8 9">
    <name type="scientific">Ostreobium quekettii</name>
    <dbReference type="NCBI Taxonomy" id="121088"/>
    <lineage>
        <taxon>Eukaryota</taxon>
        <taxon>Viridiplantae</taxon>
        <taxon>Chlorophyta</taxon>
        <taxon>core chlorophytes</taxon>
        <taxon>Ulvophyceae</taxon>
        <taxon>TCBD clade</taxon>
        <taxon>Bryopsidales</taxon>
        <taxon>Ostreobineae</taxon>
        <taxon>Ostreobiaceae</taxon>
        <taxon>Ostreobium</taxon>
    </lineage>
</organism>
<feature type="compositionally biased region" description="Basic and acidic residues" evidence="6">
    <location>
        <begin position="296"/>
        <end position="305"/>
    </location>
</feature>
<dbReference type="PRINTS" id="PR00367">
    <property type="entry name" value="ETHRSPELEMNT"/>
</dbReference>
<evidence type="ECO:0000256" key="2">
    <source>
        <dbReference type="ARBA" id="ARBA00023015"/>
    </source>
</evidence>
<name>A0A8S1J4N4_9CHLO</name>
<feature type="compositionally biased region" description="Low complexity" evidence="6">
    <location>
        <begin position="274"/>
        <end position="284"/>
    </location>
</feature>
<comment type="caution">
    <text evidence="8">The sequence shown here is derived from an EMBL/GenBank/DDBJ whole genome shotgun (WGS) entry which is preliminary data.</text>
</comment>
<dbReference type="Proteomes" id="UP000708148">
    <property type="component" value="Unassembled WGS sequence"/>
</dbReference>
<feature type="domain" description="AP2/ERF" evidence="7">
    <location>
        <begin position="213"/>
        <end position="270"/>
    </location>
</feature>
<dbReference type="PROSITE" id="PS51032">
    <property type="entry name" value="AP2_ERF"/>
    <property type="match status" value="1"/>
</dbReference>
<evidence type="ECO:0000259" key="7">
    <source>
        <dbReference type="PROSITE" id="PS51032"/>
    </source>
</evidence>
<keyword evidence="4" id="KW-0804">Transcription</keyword>
<evidence type="ECO:0000256" key="3">
    <source>
        <dbReference type="ARBA" id="ARBA00023125"/>
    </source>
</evidence>
<feature type="region of interest" description="Disordered" evidence="6">
    <location>
        <begin position="274"/>
        <end position="337"/>
    </location>
</feature>
<reference evidence="8" key="1">
    <citation type="submission" date="2020-12" db="EMBL/GenBank/DDBJ databases">
        <authorList>
            <person name="Iha C."/>
        </authorList>
    </citation>
    <scope>NUCLEOTIDE SEQUENCE</scope>
</reference>
<dbReference type="FunFam" id="3.30.730.10:FF:000001">
    <property type="entry name" value="Ethylene-responsive transcription factor 2"/>
    <property type="match status" value="1"/>
</dbReference>
<proteinExistence type="predicted"/>
<protein>
    <recommendedName>
        <fullName evidence="7">AP2/ERF domain-containing protein</fullName>
    </recommendedName>
</protein>
<evidence type="ECO:0000256" key="6">
    <source>
        <dbReference type="SAM" id="MobiDB-lite"/>
    </source>
</evidence>
<keyword evidence="3" id="KW-0238">DNA-binding</keyword>
<evidence type="ECO:0000256" key="4">
    <source>
        <dbReference type="ARBA" id="ARBA00023163"/>
    </source>
</evidence>
<feature type="compositionally biased region" description="Basic residues" evidence="6">
    <location>
        <begin position="306"/>
        <end position="328"/>
    </location>
</feature>
<dbReference type="Gene3D" id="3.30.730.10">
    <property type="entry name" value="AP2/ERF domain"/>
    <property type="match status" value="1"/>
</dbReference>
<comment type="subcellular location">
    <subcellularLocation>
        <location evidence="1">Nucleus</location>
    </subcellularLocation>
</comment>
<evidence type="ECO:0000313" key="8">
    <source>
        <dbReference type="EMBL" id="CAD7700769.1"/>
    </source>
</evidence>
<dbReference type="AlphaFoldDB" id="A0A8S1J4N4"/>
<dbReference type="PANTHER" id="PTHR31190">
    <property type="entry name" value="DNA-BINDING DOMAIN"/>
    <property type="match status" value="1"/>
</dbReference>
<keyword evidence="2" id="KW-0805">Transcription regulation</keyword>
<dbReference type="InterPro" id="IPR036955">
    <property type="entry name" value="AP2/ERF_dom_sf"/>
</dbReference>
<dbReference type="InterPro" id="IPR016177">
    <property type="entry name" value="DNA-bd_dom_sf"/>
</dbReference>
<dbReference type="SUPFAM" id="SSF54171">
    <property type="entry name" value="DNA-binding domain"/>
    <property type="match status" value="1"/>
</dbReference>
<sequence>MGTSGRVTDAANVLVQVGFRPQSTVPVSCSVEKRESLLGPALGVVTRADEEKPQPCTDSVPECHHIPSSAESSATNMQAQVHAACMPPPAFPRLASPANPTPPIPIPHMPPEAASGVLLIPRRASAGIHISPGMFSHPGPPASRPEKPTALPATWDGGMPTRHIYGSSPLSSETSSPGCRLKGRKSSLANSSGASMGSVKMWPGITKKSGKTRFRGVRQRPWGKFAAEIRDPSRSSRVWLGTFDTAEEAALAYDKAARDIRGDRAICNFSKGAAPGTAADAGPASECTTNPVEDSASSRRGEKTRAGRGRRASRKGVVVRKRVPARGRHSGDEGFDVELSDSDEDLAEMADTLLMLHEC</sequence>
<dbReference type="SMART" id="SM00380">
    <property type="entry name" value="AP2"/>
    <property type="match status" value="1"/>
</dbReference>
<dbReference type="GO" id="GO:0005634">
    <property type="term" value="C:nucleus"/>
    <property type="evidence" value="ECO:0007669"/>
    <property type="project" value="UniProtKB-SubCell"/>
</dbReference>
<dbReference type="Pfam" id="PF00847">
    <property type="entry name" value="AP2"/>
    <property type="match status" value="1"/>
</dbReference>
<evidence type="ECO:0000256" key="5">
    <source>
        <dbReference type="ARBA" id="ARBA00023242"/>
    </source>
</evidence>
<evidence type="ECO:0000256" key="1">
    <source>
        <dbReference type="ARBA" id="ARBA00004123"/>
    </source>
</evidence>
<dbReference type="InterPro" id="IPR044808">
    <property type="entry name" value="ERF_plant"/>
</dbReference>
<dbReference type="EMBL" id="CAJHUC010001337">
    <property type="protein sequence ID" value="CAD7700769.1"/>
    <property type="molecule type" value="Genomic_DNA"/>
</dbReference>